<dbReference type="PANTHER" id="PTHR45138:SF9">
    <property type="entry name" value="DIGUANYLATE CYCLASE DGCM-RELATED"/>
    <property type="match status" value="1"/>
</dbReference>
<dbReference type="InterPro" id="IPR000160">
    <property type="entry name" value="GGDEF_dom"/>
</dbReference>
<dbReference type="Proteomes" id="UP000598174">
    <property type="component" value="Unassembled WGS sequence"/>
</dbReference>
<dbReference type="FunFam" id="3.30.70.270:FF:000001">
    <property type="entry name" value="Diguanylate cyclase domain protein"/>
    <property type="match status" value="1"/>
</dbReference>
<dbReference type="GO" id="GO:1902201">
    <property type="term" value="P:negative regulation of bacterial-type flagellum-dependent cell motility"/>
    <property type="evidence" value="ECO:0007669"/>
    <property type="project" value="TreeGrafter"/>
</dbReference>
<dbReference type="NCBIfam" id="TIGR00254">
    <property type="entry name" value="GGDEF"/>
    <property type="match status" value="1"/>
</dbReference>
<gene>
    <name evidence="3" type="ORF">Afe05nite_49980</name>
</gene>
<feature type="transmembrane region" description="Helical" evidence="1">
    <location>
        <begin position="79"/>
        <end position="101"/>
    </location>
</feature>
<feature type="transmembrane region" description="Helical" evidence="1">
    <location>
        <begin position="177"/>
        <end position="199"/>
    </location>
</feature>
<feature type="transmembrane region" description="Helical" evidence="1">
    <location>
        <begin position="300"/>
        <end position="318"/>
    </location>
</feature>
<evidence type="ECO:0000259" key="2">
    <source>
        <dbReference type="PROSITE" id="PS50887"/>
    </source>
</evidence>
<sequence>MSVARLSTAGRKILADVPTRIAVLAGVGWLICYAILTVLSEDNPSRAKFVGDVLYLLPIAAGAIAAAVAARRLTGRHRALWRLLAIAYGAQLAGELIWTGYDYLTPSGPPDPSFADVCYLTASVVTVAAVLVGFGGGGRLRQLRGLLDTLLLIASAGAMGWQILIRPQLSDGMALSNLFTVAYPLLDIALICCLGIVGIGGHRQLPLSVRLVGYAGGLNAISDMLYTYQLVFSTYASGSWVDVAFEASATCSFVAAVVAIRFREPAARRRTFDRGFTVLPVLTATLASCTLVVVERVTSGTTSVLTLIIVGVLILAMLTRQYLFAADRASLATELRHAVQEQQRLAVTDGLTGLHNRRFLTERMAAEAGSAPDGHPVSLLVIDLDHFKTVNDTYGHPVGDVVLRESAGRIAAVCRTDDVVARYGGEEFVVFCPAADESQARALAERIRQSITGTPIVAGGTRIPVSASIGVATRPAGAADSLMTAADQALYRAKTTGRDRVAVAAAG</sequence>
<dbReference type="SUPFAM" id="SSF55073">
    <property type="entry name" value="Nucleotide cyclase"/>
    <property type="match status" value="1"/>
</dbReference>
<evidence type="ECO:0000256" key="1">
    <source>
        <dbReference type="SAM" id="Phobius"/>
    </source>
</evidence>
<dbReference type="SMART" id="SM00267">
    <property type="entry name" value="GGDEF"/>
    <property type="match status" value="1"/>
</dbReference>
<dbReference type="AlphaFoldDB" id="A0A919MEV5"/>
<feature type="transmembrane region" description="Helical" evidence="1">
    <location>
        <begin position="21"/>
        <end position="40"/>
    </location>
</feature>
<feature type="transmembrane region" description="Helical" evidence="1">
    <location>
        <begin position="146"/>
        <end position="165"/>
    </location>
</feature>
<keyword evidence="4" id="KW-1185">Reference proteome</keyword>
<accession>A0A919MEV5</accession>
<dbReference type="Pfam" id="PF00990">
    <property type="entry name" value="GGDEF"/>
    <property type="match status" value="1"/>
</dbReference>
<feature type="transmembrane region" description="Helical" evidence="1">
    <location>
        <begin position="243"/>
        <end position="262"/>
    </location>
</feature>
<dbReference type="PROSITE" id="PS50887">
    <property type="entry name" value="GGDEF"/>
    <property type="match status" value="1"/>
</dbReference>
<name>A0A919MEV5_9ACTN</name>
<dbReference type="InterPro" id="IPR029787">
    <property type="entry name" value="Nucleotide_cyclase"/>
</dbReference>
<feature type="transmembrane region" description="Helical" evidence="1">
    <location>
        <begin position="274"/>
        <end position="294"/>
    </location>
</feature>
<feature type="transmembrane region" description="Helical" evidence="1">
    <location>
        <begin position="211"/>
        <end position="231"/>
    </location>
</feature>
<keyword evidence="1" id="KW-0472">Membrane</keyword>
<protein>
    <recommendedName>
        <fullName evidence="2">GGDEF domain-containing protein</fullName>
    </recommendedName>
</protein>
<dbReference type="InterPro" id="IPR043128">
    <property type="entry name" value="Rev_trsase/Diguanyl_cyclase"/>
</dbReference>
<feature type="transmembrane region" description="Helical" evidence="1">
    <location>
        <begin position="113"/>
        <end position="134"/>
    </location>
</feature>
<dbReference type="CDD" id="cd01949">
    <property type="entry name" value="GGDEF"/>
    <property type="match status" value="1"/>
</dbReference>
<organism evidence="3 4">
    <name type="scientific">Paractinoplanes ferrugineus</name>
    <dbReference type="NCBI Taxonomy" id="113564"/>
    <lineage>
        <taxon>Bacteria</taxon>
        <taxon>Bacillati</taxon>
        <taxon>Actinomycetota</taxon>
        <taxon>Actinomycetes</taxon>
        <taxon>Micromonosporales</taxon>
        <taxon>Micromonosporaceae</taxon>
        <taxon>Paractinoplanes</taxon>
    </lineage>
</organism>
<dbReference type="Gene3D" id="3.30.70.270">
    <property type="match status" value="1"/>
</dbReference>
<dbReference type="EMBL" id="BOMM01000047">
    <property type="protein sequence ID" value="GIE13158.1"/>
    <property type="molecule type" value="Genomic_DNA"/>
</dbReference>
<dbReference type="GO" id="GO:0052621">
    <property type="term" value="F:diguanylate cyclase activity"/>
    <property type="evidence" value="ECO:0007669"/>
    <property type="project" value="TreeGrafter"/>
</dbReference>
<comment type="caution">
    <text evidence="3">The sequence shown here is derived from an EMBL/GenBank/DDBJ whole genome shotgun (WGS) entry which is preliminary data.</text>
</comment>
<feature type="transmembrane region" description="Helical" evidence="1">
    <location>
        <begin position="52"/>
        <end position="70"/>
    </location>
</feature>
<dbReference type="InterPro" id="IPR050469">
    <property type="entry name" value="Diguanylate_Cyclase"/>
</dbReference>
<keyword evidence="1" id="KW-1133">Transmembrane helix</keyword>
<keyword evidence="1" id="KW-0812">Transmembrane</keyword>
<evidence type="ECO:0000313" key="4">
    <source>
        <dbReference type="Proteomes" id="UP000598174"/>
    </source>
</evidence>
<feature type="domain" description="GGDEF" evidence="2">
    <location>
        <begin position="375"/>
        <end position="506"/>
    </location>
</feature>
<evidence type="ECO:0000313" key="3">
    <source>
        <dbReference type="EMBL" id="GIE13158.1"/>
    </source>
</evidence>
<dbReference type="GO" id="GO:0043709">
    <property type="term" value="P:cell adhesion involved in single-species biofilm formation"/>
    <property type="evidence" value="ECO:0007669"/>
    <property type="project" value="TreeGrafter"/>
</dbReference>
<reference evidence="3" key="1">
    <citation type="submission" date="2021-01" db="EMBL/GenBank/DDBJ databases">
        <title>Whole genome shotgun sequence of Actinoplanes ferrugineus NBRC 15555.</title>
        <authorList>
            <person name="Komaki H."/>
            <person name="Tamura T."/>
        </authorList>
    </citation>
    <scope>NUCLEOTIDE SEQUENCE</scope>
    <source>
        <strain evidence="3">NBRC 15555</strain>
    </source>
</reference>
<dbReference type="PANTHER" id="PTHR45138">
    <property type="entry name" value="REGULATORY COMPONENTS OF SENSORY TRANSDUCTION SYSTEM"/>
    <property type="match status" value="1"/>
</dbReference>
<dbReference type="GO" id="GO:0005886">
    <property type="term" value="C:plasma membrane"/>
    <property type="evidence" value="ECO:0007669"/>
    <property type="project" value="TreeGrafter"/>
</dbReference>
<dbReference type="RefSeq" id="WP_203819607.1">
    <property type="nucleotide sequence ID" value="NZ_BAAABP010000052.1"/>
</dbReference>
<proteinExistence type="predicted"/>